<dbReference type="AlphaFoldDB" id="A0A4Q7IJZ9"/>
<proteinExistence type="predicted"/>
<organism evidence="1 2">
    <name type="scientific">Pseudoalteromonas phenolica</name>
    <dbReference type="NCBI Taxonomy" id="161398"/>
    <lineage>
        <taxon>Bacteria</taxon>
        <taxon>Pseudomonadati</taxon>
        <taxon>Pseudomonadota</taxon>
        <taxon>Gammaproteobacteria</taxon>
        <taxon>Alteromonadales</taxon>
        <taxon>Pseudoalteromonadaceae</taxon>
        <taxon>Pseudoalteromonas</taxon>
    </lineage>
</organism>
<name>A0A4Q7IJZ9_9GAMM</name>
<evidence type="ECO:0000313" key="2">
    <source>
        <dbReference type="Proteomes" id="UP000291338"/>
    </source>
</evidence>
<dbReference type="EMBL" id="PPSX01000083">
    <property type="protein sequence ID" value="RZQ51739.1"/>
    <property type="molecule type" value="Genomic_DNA"/>
</dbReference>
<dbReference type="Proteomes" id="UP000291338">
    <property type="component" value="Unassembled WGS sequence"/>
</dbReference>
<comment type="caution">
    <text evidence="1">The sequence shown here is derived from an EMBL/GenBank/DDBJ whole genome shotgun (WGS) entry which is preliminary data.</text>
</comment>
<accession>A0A4Q7IJZ9</accession>
<protein>
    <submittedName>
        <fullName evidence="1">Uncharacterized protein</fullName>
    </submittedName>
</protein>
<dbReference type="PROSITE" id="PS51257">
    <property type="entry name" value="PROKAR_LIPOPROTEIN"/>
    <property type="match status" value="1"/>
</dbReference>
<sequence length="666" mass="73772">MFNYSKVALGVTACIALSGCLEVEDNNNDALVAQLEQQNQILQGQLDHQIERSEAWKTAITLSGSVKLATEGDTLADDVTVTLYYNGKWHDAVTVDEAGNFEIAGLPSNTDVIAQVSSPSNAIMTRNFFFETDYSNAPVVQNVSTFEVGQPETLEFTVLEEGTNLPFEGLVLEAHLNGYHNGWVDEAIRELVEDNVSKANLNSETGNYELVVPKGINTSLSQTTDLDADGMDDVEGLGFSNSYQLKFNPVTYLSKIEAEQFKLALTFLAPDGSVVKPDNIFATNNDFGENKASFDDESQSFTLDANYYGNLEVLIPSFTANDTTYQASQVKVYNFNEHSQTYDVRIDGGYYYNVDIVPQDNIVSVAVRLRGEEQTTPNLELVSTTQNFHPESHAFTYYFNAPIEVGNRTEAKLLHTNALVVTKGNASTDDNIAPGTTEIRYEDVEVPVTTSLAFNDTALTVTPNSKLVEGGNYTLTLRRPVNKQSGYYDDFYDNKYLSVMTTTSFAETLFKADNFNYRKNGKLITATNTAGVESADYSSEESSQICVLIENKYNVSITNVEVIKAVANGQDATINNSWVNSSGSSRLYQLAANEWLSWYTVEKGAAVENGSYNKSCLSILDDNSNNVMFKDHTNDNENSITVEIEYRININGNWETKYTEQMLNIN</sequence>
<evidence type="ECO:0000313" key="1">
    <source>
        <dbReference type="EMBL" id="RZQ51739.1"/>
    </source>
</evidence>
<reference evidence="1 2" key="1">
    <citation type="submission" date="2018-01" db="EMBL/GenBank/DDBJ databases">
        <title>Co-occurrence of chitin degradation, pigmentation and bioactivity in marine Pseudoalteromonas.</title>
        <authorList>
            <person name="Paulsen S."/>
            <person name="Gram L."/>
            <person name="Machado H."/>
        </authorList>
    </citation>
    <scope>NUCLEOTIDE SEQUENCE [LARGE SCALE GENOMIC DNA]</scope>
    <source>
        <strain evidence="1 2">S3898</strain>
    </source>
</reference>
<gene>
    <name evidence="1" type="ORF">C1E23_18065</name>
</gene>
<dbReference type="RefSeq" id="WP_130256896.1">
    <property type="nucleotide sequence ID" value="NZ_PPSX01000083.1"/>
</dbReference>